<evidence type="ECO:0000256" key="1">
    <source>
        <dbReference type="SAM" id="MobiDB-lite"/>
    </source>
</evidence>
<gene>
    <name evidence="2" type="ORF">EDB92DRAFT_1982188</name>
</gene>
<accession>A0AAD4LLY8</accession>
<dbReference type="GO" id="GO:0004805">
    <property type="term" value="F:trehalose-phosphatase activity"/>
    <property type="evidence" value="ECO:0007669"/>
    <property type="project" value="TreeGrafter"/>
</dbReference>
<dbReference type="GO" id="GO:0005829">
    <property type="term" value="C:cytosol"/>
    <property type="evidence" value="ECO:0007669"/>
    <property type="project" value="TreeGrafter"/>
</dbReference>
<dbReference type="InterPro" id="IPR001830">
    <property type="entry name" value="Glyco_trans_20"/>
</dbReference>
<name>A0AAD4LLY8_9AGAM</name>
<dbReference type="GO" id="GO:0005946">
    <property type="term" value="C:alpha,alpha-trehalose-phosphate synthase complex (UDP-forming)"/>
    <property type="evidence" value="ECO:0007669"/>
    <property type="project" value="TreeGrafter"/>
</dbReference>
<evidence type="ECO:0000313" key="3">
    <source>
        <dbReference type="Proteomes" id="UP001201163"/>
    </source>
</evidence>
<dbReference type="InterPro" id="IPR003337">
    <property type="entry name" value="Trehalose_PPase"/>
</dbReference>
<keyword evidence="3" id="KW-1185">Reference proteome</keyword>
<dbReference type="Pfam" id="PF00982">
    <property type="entry name" value="Glyco_transf_20"/>
    <property type="match status" value="1"/>
</dbReference>
<dbReference type="AlphaFoldDB" id="A0AAD4LLY8"/>
<dbReference type="SUPFAM" id="SSF56784">
    <property type="entry name" value="HAD-like"/>
    <property type="match status" value="1"/>
</dbReference>
<dbReference type="InterPro" id="IPR036412">
    <property type="entry name" value="HAD-like_sf"/>
</dbReference>
<comment type="caution">
    <text evidence="2">The sequence shown here is derived from an EMBL/GenBank/DDBJ whole genome shotgun (WGS) entry which is preliminary data.</text>
</comment>
<reference evidence="2" key="1">
    <citation type="submission" date="2022-01" db="EMBL/GenBank/DDBJ databases">
        <title>Comparative genomics reveals a dynamic genome evolution in the ectomycorrhizal milk-cap (Lactarius) mushrooms.</title>
        <authorList>
            <consortium name="DOE Joint Genome Institute"/>
            <person name="Lebreton A."/>
            <person name="Tang N."/>
            <person name="Kuo A."/>
            <person name="LaButti K."/>
            <person name="Drula E."/>
            <person name="Barry K."/>
            <person name="Clum A."/>
            <person name="Lipzen A."/>
            <person name="Mousain D."/>
            <person name="Ng V."/>
            <person name="Wang R."/>
            <person name="Wang X."/>
            <person name="Dai Y."/>
            <person name="Henrissat B."/>
            <person name="Grigoriev I.V."/>
            <person name="Guerin-Laguette A."/>
            <person name="Yu F."/>
            <person name="Martin F.M."/>
        </authorList>
    </citation>
    <scope>NUCLEOTIDE SEQUENCE</scope>
    <source>
        <strain evidence="2">QP</strain>
    </source>
</reference>
<dbReference type="PANTHER" id="PTHR10788">
    <property type="entry name" value="TREHALOSE-6-PHOSPHATE SYNTHASE"/>
    <property type="match status" value="1"/>
</dbReference>
<dbReference type="GO" id="GO:0003825">
    <property type="term" value="F:alpha,alpha-trehalose-phosphate synthase (UDP-forming) activity"/>
    <property type="evidence" value="ECO:0007669"/>
    <property type="project" value="TreeGrafter"/>
</dbReference>
<dbReference type="GO" id="GO:0005992">
    <property type="term" value="P:trehalose biosynthetic process"/>
    <property type="evidence" value="ECO:0007669"/>
    <property type="project" value="InterPro"/>
</dbReference>
<dbReference type="Pfam" id="PF02358">
    <property type="entry name" value="Trehalose_PPase"/>
    <property type="match status" value="1"/>
</dbReference>
<sequence length="941" mass="105375">MSSFRNHRVVIASLFLPNTAILGESHPPTPDERTAVHSPRPLPLPAAFPGHGKEQGFKRSLPPSRARTPAPILSIVEDLKDKASPGTSHASRTGSPAVTPGVEHVSPLFATLTQLTPSGYGDAKTKPSTYNCVDPSGSPAPIHQRSIDEHHAHIPLRSQRKSTRSIARRPLSDSPLGRQYHIEPNPHSNGGLTNAINSLDGRLKRKRWVGTLGTNTDSFNHPLRRNIDHRMVEEYDSSPVWIPDDEFTQYYDNFCHHVLWPCLHYVVPDAPKTKSFYESSSYKQYVSVNQRFADTIVTNYQEGDIIWVNDYHLMLVPQLVRAKLPTAIIGFFLHVAFPSSEIFRCLSVRELLLRGMLSADLIGFQTANFARHFRQTVSRILSLETLPKGIQLDDHVVDVGVFPVGIDVRGLKEKRRDTEVAQWVQTLKERYAGVKLVVGRDKLDEVQGVRHKLLAFEAFLDKHPEYHQKVALIQVALQTSEENEAHGGVADIVARINSRFSTLTYQPVVFLHTEDLSFSQYLALLTVADAFLVTSMREGMALRTHEFVICQEERHRPLILSEFTGSYSYSGFRSCIAVNPWDTRNTANAIHQALTMDDDEAFSRWDDLHNHVVTQTAQAFVTSFLTRCLRMNIEHQQGDVLVASLDLALLLPRYRHSERRLLLIDFEDTLWRRHPRLEHEGQGQNIPQDAIEVVRRLSEESKNEVWLLSGLPVKALDGVAKEVPKIGFVAENGCFVKPIPGKSGESSWITMVANFNLTWKSACIEILNFFTERTPGSFVEEREASIVWRYFSGDEAVDTGDRAWARRQAAEAQNHIFDSLGERYGLRIIPGENAFLVLPNYISRSTAVGAILHAGGPTYSPRAPWTLPEESESIAHAKDFVLAIGRDEKLLRRLGELDNAETCSTGTGGTDARWRLSREGVVGVLGQLVAADSAPSGSTRI</sequence>
<dbReference type="FunFam" id="3.40.50.2000:FF:000036">
    <property type="entry name" value="Alpha,alpha-trehalose-phosphate synthase subunit Tps2"/>
    <property type="match status" value="1"/>
</dbReference>
<dbReference type="CDD" id="cd03788">
    <property type="entry name" value="GT20_TPS"/>
    <property type="match status" value="1"/>
</dbReference>
<feature type="region of interest" description="Disordered" evidence="1">
    <location>
        <begin position="155"/>
        <end position="192"/>
    </location>
</feature>
<dbReference type="EMBL" id="JAKELL010000019">
    <property type="protein sequence ID" value="KAH8993196.1"/>
    <property type="molecule type" value="Genomic_DNA"/>
</dbReference>
<organism evidence="2 3">
    <name type="scientific">Lactarius akahatsu</name>
    <dbReference type="NCBI Taxonomy" id="416441"/>
    <lineage>
        <taxon>Eukaryota</taxon>
        <taxon>Fungi</taxon>
        <taxon>Dikarya</taxon>
        <taxon>Basidiomycota</taxon>
        <taxon>Agaricomycotina</taxon>
        <taxon>Agaricomycetes</taxon>
        <taxon>Russulales</taxon>
        <taxon>Russulaceae</taxon>
        <taxon>Lactarius</taxon>
    </lineage>
</organism>
<dbReference type="Proteomes" id="UP001201163">
    <property type="component" value="Unassembled WGS sequence"/>
</dbReference>
<protein>
    <submittedName>
        <fullName evidence="2">Alpha-trehalose-phosphate synthase</fullName>
    </submittedName>
</protein>
<feature type="region of interest" description="Disordered" evidence="1">
    <location>
        <begin position="81"/>
        <end position="101"/>
    </location>
</feature>
<dbReference type="SUPFAM" id="SSF53756">
    <property type="entry name" value="UDP-Glycosyltransferase/glycogen phosphorylase"/>
    <property type="match status" value="1"/>
</dbReference>
<evidence type="ECO:0000313" key="2">
    <source>
        <dbReference type="EMBL" id="KAH8993196.1"/>
    </source>
</evidence>
<feature type="region of interest" description="Disordered" evidence="1">
    <location>
        <begin position="20"/>
        <end position="67"/>
    </location>
</feature>
<dbReference type="Gene3D" id="3.40.50.2000">
    <property type="entry name" value="Glycogen Phosphorylase B"/>
    <property type="match status" value="2"/>
</dbReference>
<feature type="compositionally biased region" description="Basic residues" evidence="1">
    <location>
        <begin position="158"/>
        <end position="167"/>
    </location>
</feature>
<dbReference type="PANTHER" id="PTHR10788:SF15">
    <property type="entry name" value="TREHALOSE SYNTHASE COMPLEX REGULATORY SUBUNIT TPS3-RELATED"/>
    <property type="match status" value="1"/>
</dbReference>
<feature type="compositionally biased region" description="Polar residues" evidence="1">
    <location>
        <begin position="85"/>
        <end position="96"/>
    </location>
</feature>
<proteinExistence type="predicted"/>